<dbReference type="RefSeq" id="WP_143054586.1">
    <property type="nucleotide sequence ID" value="NZ_JRYB01000001.1"/>
</dbReference>
<sequence>MHHNMYFKNRTLLSAGVLAAVLALSACNKKPEVEASPAPSDPASPAAVAAQNPDPHAAIVAEPATSPSTIPGTGPAEGGTAIGGVVAGQDAEKPRDSGASEPTGGDGATQATTPPAR</sequence>
<keyword evidence="3" id="KW-0449">Lipoprotein</keyword>
<comment type="caution">
    <text evidence="3">The sequence shown here is derived from an EMBL/GenBank/DDBJ whole genome shotgun (WGS) entry which is preliminary data.</text>
</comment>
<gene>
    <name evidence="3" type="ORF">LO55_4201</name>
</gene>
<dbReference type="Proteomes" id="UP000180246">
    <property type="component" value="Unassembled WGS sequence"/>
</dbReference>
<organism evidence="3 4">
    <name type="scientific">Massilia timonae</name>
    <dbReference type="NCBI Taxonomy" id="47229"/>
    <lineage>
        <taxon>Bacteria</taxon>
        <taxon>Pseudomonadati</taxon>
        <taxon>Pseudomonadota</taxon>
        <taxon>Betaproteobacteria</taxon>
        <taxon>Burkholderiales</taxon>
        <taxon>Oxalobacteraceae</taxon>
        <taxon>Telluria group</taxon>
        <taxon>Massilia</taxon>
    </lineage>
</organism>
<feature type="compositionally biased region" description="Gly residues" evidence="1">
    <location>
        <begin position="75"/>
        <end position="86"/>
    </location>
</feature>
<evidence type="ECO:0000256" key="2">
    <source>
        <dbReference type="SAM" id="SignalP"/>
    </source>
</evidence>
<evidence type="ECO:0000313" key="4">
    <source>
        <dbReference type="Proteomes" id="UP000180246"/>
    </source>
</evidence>
<feature type="compositionally biased region" description="Low complexity" evidence="1">
    <location>
        <begin position="34"/>
        <end position="50"/>
    </location>
</feature>
<proteinExistence type="predicted"/>
<evidence type="ECO:0000256" key="1">
    <source>
        <dbReference type="SAM" id="MobiDB-lite"/>
    </source>
</evidence>
<name>A0A1S2NAJ0_9BURK</name>
<protein>
    <submittedName>
        <fullName evidence="3">Putative lipoprotein</fullName>
    </submittedName>
</protein>
<dbReference type="EMBL" id="JRYB01000001">
    <property type="protein sequence ID" value="OIJ42107.1"/>
    <property type="molecule type" value="Genomic_DNA"/>
</dbReference>
<feature type="chain" id="PRO_5012706831" evidence="2">
    <location>
        <begin position="20"/>
        <end position="117"/>
    </location>
</feature>
<keyword evidence="2" id="KW-0732">Signal</keyword>
<feature type="region of interest" description="Disordered" evidence="1">
    <location>
        <begin position="30"/>
        <end position="117"/>
    </location>
</feature>
<feature type="signal peptide" evidence="2">
    <location>
        <begin position="1"/>
        <end position="19"/>
    </location>
</feature>
<reference evidence="3 4" key="1">
    <citation type="submission" date="2014-10" db="EMBL/GenBank/DDBJ databases">
        <authorList>
            <person name="Seo M.-J."/>
            <person name="Seok Y.J."/>
            <person name="Cha I.-T."/>
        </authorList>
    </citation>
    <scope>NUCLEOTIDE SEQUENCE [LARGE SCALE GENOMIC DNA]</scope>
    <source>
        <strain evidence="3 4">NEU</strain>
    </source>
</reference>
<accession>A0A1S2NAJ0</accession>
<dbReference type="AlphaFoldDB" id="A0A1S2NAJ0"/>
<evidence type="ECO:0000313" key="3">
    <source>
        <dbReference type="EMBL" id="OIJ42107.1"/>
    </source>
</evidence>